<dbReference type="InterPro" id="IPR020946">
    <property type="entry name" value="Flavin_mOase-like"/>
</dbReference>
<organism evidence="5 6">
    <name type="scientific">Purpureocillium lavendulum</name>
    <dbReference type="NCBI Taxonomy" id="1247861"/>
    <lineage>
        <taxon>Eukaryota</taxon>
        <taxon>Fungi</taxon>
        <taxon>Dikarya</taxon>
        <taxon>Ascomycota</taxon>
        <taxon>Pezizomycotina</taxon>
        <taxon>Sordariomycetes</taxon>
        <taxon>Hypocreomycetidae</taxon>
        <taxon>Hypocreales</taxon>
        <taxon>Ophiocordycipitaceae</taxon>
        <taxon>Purpureocillium</taxon>
    </lineage>
</organism>
<keyword evidence="4" id="KW-0560">Oxidoreductase</keyword>
<evidence type="ECO:0000256" key="3">
    <source>
        <dbReference type="ARBA" id="ARBA00022827"/>
    </source>
</evidence>
<dbReference type="Proteomes" id="UP001163105">
    <property type="component" value="Unassembled WGS sequence"/>
</dbReference>
<name>A0AB34FKV8_9HYPO</name>
<keyword evidence="2" id="KW-0285">Flavoprotein</keyword>
<comment type="caution">
    <text evidence="5">The sequence shown here is derived from an EMBL/GenBank/DDBJ whole genome shotgun (WGS) entry which is preliminary data.</text>
</comment>
<evidence type="ECO:0008006" key="7">
    <source>
        <dbReference type="Google" id="ProtNLM"/>
    </source>
</evidence>
<sequence length="541" mass="61496">MVIFDTAATVGGVWAKERLYPGLKTNNLVGTYEFSDFPMNPARFDLEPGQHIPGEIVHRYLAEFAQHFDLMPRMRLNRKVASAELLNDGTWLLSILDVRNDHNGSVPERLVARKLVVATGLTSEPHQPVFPGQETFNRDIFHAKELRDRSHSLEISRDVLVLGGNKSAWDTCFFAANCGAHVHMVIRPGGGGPSWVWPLFVTPFKISVQRLATTRVFTWFDPCIWSEKAGPISWIRYALHKTWLGRKLVSAFWKAFGNFARRAHRYDEHPETSKLKPWVSPFWMGNSLSIHNYTSSWFKLVRQGQIAVHIADVDCLSEGTVHLSNGDDIQVDAFVCCTGWKTRPSIRFLPQTVDSMLVMDEDTCETQSLVEKARAQIFANIPAMTEPLRRTLPQGSKLPAFDTRMSDSADKHGHAYRLYRFMVPPNERLLEQRNIAFMGFHLALNATMIAQLQALWITAFFTDEIDHLRNMATSFEEIRYSAVLHNEYSRIRHPPAADEIWGFRYTLSEPEERVSGQSCATDTGQGITQKPAPDLLDEVIL</sequence>
<gene>
    <name evidence="5" type="ORF">O9K51_07181</name>
</gene>
<dbReference type="InterPro" id="IPR050346">
    <property type="entry name" value="FMO-like"/>
</dbReference>
<evidence type="ECO:0000256" key="2">
    <source>
        <dbReference type="ARBA" id="ARBA00022630"/>
    </source>
</evidence>
<keyword evidence="6" id="KW-1185">Reference proteome</keyword>
<evidence type="ECO:0000313" key="6">
    <source>
        <dbReference type="Proteomes" id="UP001163105"/>
    </source>
</evidence>
<comment type="similarity">
    <text evidence="1">Belongs to the FMO family.</text>
</comment>
<dbReference type="Gene3D" id="3.50.50.60">
    <property type="entry name" value="FAD/NAD(P)-binding domain"/>
    <property type="match status" value="1"/>
</dbReference>
<evidence type="ECO:0000256" key="1">
    <source>
        <dbReference type="ARBA" id="ARBA00009183"/>
    </source>
</evidence>
<dbReference type="SUPFAM" id="SSF51905">
    <property type="entry name" value="FAD/NAD(P)-binding domain"/>
    <property type="match status" value="1"/>
</dbReference>
<dbReference type="Pfam" id="PF00743">
    <property type="entry name" value="FMO-like"/>
    <property type="match status" value="1"/>
</dbReference>
<dbReference type="EMBL" id="JAQHRD010000006">
    <property type="protein sequence ID" value="KAJ6439296.1"/>
    <property type="molecule type" value="Genomic_DNA"/>
</dbReference>
<dbReference type="GO" id="GO:0050660">
    <property type="term" value="F:flavin adenine dinucleotide binding"/>
    <property type="evidence" value="ECO:0007669"/>
    <property type="project" value="InterPro"/>
</dbReference>
<keyword evidence="3" id="KW-0274">FAD</keyword>
<dbReference type="GO" id="GO:0050661">
    <property type="term" value="F:NADP binding"/>
    <property type="evidence" value="ECO:0007669"/>
    <property type="project" value="InterPro"/>
</dbReference>
<accession>A0AB34FKV8</accession>
<evidence type="ECO:0000313" key="5">
    <source>
        <dbReference type="EMBL" id="KAJ6439296.1"/>
    </source>
</evidence>
<proteinExistence type="inferred from homology"/>
<evidence type="ECO:0000256" key="4">
    <source>
        <dbReference type="ARBA" id="ARBA00023002"/>
    </source>
</evidence>
<dbReference type="AlphaFoldDB" id="A0AB34FKV8"/>
<protein>
    <recommendedName>
        <fullName evidence="7">L-ornithine N(5)-oxygenase</fullName>
    </recommendedName>
</protein>
<dbReference type="GO" id="GO:0004499">
    <property type="term" value="F:N,N-dimethylaniline monooxygenase activity"/>
    <property type="evidence" value="ECO:0007669"/>
    <property type="project" value="InterPro"/>
</dbReference>
<dbReference type="PANTHER" id="PTHR23023">
    <property type="entry name" value="DIMETHYLANILINE MONOOXYGENASE"/>
    <property type="match status" value="1"/>
</dbReference>
<reference evidence="5" key="1">
    <citation type="submission" date="2023-01" db="EMBL/GenBank/DDBJ databases">
        <title>The growth and conidiation of Purpureocillium lavendulum are regulated by nitrogen source and histone H3K14 acetylation.</title>
        <authorList>
            <person name="Tang P."/>
            <person name="Han J."/>
            <person name="Zhang C."/>
            <person name="Tang P."/>
            <person name="Qi F."/>
            <person name="Zhang K."/>
            <person name="Liang L."/>
        </authorList>
    </citation>
    <scope>NUCLEOTIDE SEQUENCE</scope>
    <source>
        <strain evidence="5">YMF1.00683</strain>
    </source>
</reference>
<dbReference type="InterPro" id="IPR036188">
    <property type="entry name" value="FAD/NAD-bd_sf"/>
</dbReference>